<organism evidence="8 9">
    <name type="scientific">Actinomadura yumaensis</name>
    <dbReference type="NCBI Taxonomy" id="111807"/>
    <lineage>
        <taxon>Bacteria</taxon>
        <taxon>Bacillati</taxon>
        <taxon>Actinomycetota</taxon>
        <taxon>Actinomycetes</taxon>
        <taxon>Streptosporangiales</taxon>
        <taxon>Thermomonosporaceae</taxon>
        <taxon>Actinomadura</taxon>
    </lineage>
</organism>
<keyword evidence="9" id="KW-1185">Reference proteome</keyword>
<evidence type="ECO:0000256" key="3">
    <source>
        <dbReference type="ARBA" id="ARBA00022692"/>
    </source>
</evidence>
<evidence type="ECO:0000256" key="2">
    <source>
        <dbReference type="ARBA" id="ARBA00022475"/>
    </source>
</evidence>
<evidence type="ECO:0000256" key="5">
    <source>
        <dbReference type="ARBA" id="ARBA00023136"/>
    </source>
</evidence>
<reference evidence="9" key="1">
    <citation type="journal article" date="2019" name="Int. J. Syst. Evol. Microbiol.">
        <title>The Global Catalogue of Microorganisms (GCM) 10K type strain sequencing project: providing services to taxonomists for standard genome sequencing and annotation.</title>
        <authorList>
            <consortium name="The Broad Institute Genomics Platform"/>
            <consortium name="The Broad Institute Genome Sequencing Center for Infectious Disease"/>
            <person name="Wu L."/>
            <person name="Ma J."/>
        </authorList>
    </citation>
    <scope>NUCLEOTIDE SEQUENCE [LARGE SCALE GENOMIC DNA]</scope>
    <source>
        <strain evidence="9">JCM 3369</strain>
    </source>
</reference>
<feature type="transmembrane region" description="Helical" evidence="6">
    <location>
        <begin position="7"/>
        <end position="28"/>
    </location>
</feature>
<proteinExistence type="predicted"/>
<gene>
    <name evidence="8" type="ORF">ACFQKB_44815</name>
</gene>
<dbReference type="Proteomes" id="UP001596380">
    <property type="component" value="Unassembled WGS sequence"/>
</dbReference>
<evidence type="ECO:0000313" key="8">
    <source>
        <dbReference type="EMBL" id="MFC6886953.1"/>
    </source>
</evidence>
<keyword evidence="2" id="KW-1003">Cell membrane</keyword>
<feature type="domain" description="DUF3817" evidence="7">
    <location>
        <begin position="5"/>
        <end position="91"/>
    </location>
</feature>
<feature type="transmembrane region" description="Helical" evidence="6">
    <location>
        <begin position="71"/>
        <end position="91"/>
    </location>
</feature>
<feature type="transmembrane region" description="Helical" evidence="6">
    <location>
        <begin position="40"/>
        <end position="59"/>
    </location>
</feature>
<evidence type="ECO:0000259" key="7">
    <source>
        <dbReference type="Pfam" id="PF12823"/>
    </source>
</evidence>
<evidence type="ECO:0000256" key="4">
    <source>
        <dbReference type="ARBA" id="ARBA00022989"/>
    </source>
</evidence>
<keyword evidence="5 6" id="KW-0472">Membrane</keyword>
<dbReference type="Pfam" id="PF12823">
    <property type="entry name" value="DUF3817"/>
    <property type="match status" value="1"/>
</dbReference>
<name>A0ABW2CYL4_9ACTN</name>
<dbReference type="PANTHER" id="PTHR40077">
    <property type="entry name" value="MEMBRANE PROTEIN-RELATED"/>
    <property type="match status" value="1"/>
</dbReference>
<evidence type="ECO:0000256" key="1">
    <source>
        <dbReference type="ARBA" id="ARBA00004651"/>
    </source>
</evidence>
<evidence type="ECO:0000256" key="6">
    <source>
        <dbReference type="SAM" id="Phobius"/>
    </source>
</evidence>
<dbReference type="RefSeq" id="WP_160822227.1">
    <property type="nucleotide sequence ID" value="NZ_JBHSXS010000063.1"/>
</dbReference>
<dbReference type="NCBIfam" id="TIGR03954">
    <property type="entry name" value="integ_memb_HG"/>
    <property type="match status" value="1"/>
</dbReference>
<accession>A0ABW2CYL4</accession>
<sequence length="110" mass="11786">MDIVRGFRIVSIAEAVSFLVLLLIAMPLKYAGDMPAGVQAMGPIHGILFLVYVGMVFVVRGQLRWNAARTVLALIASVLPVAPFLVEHYWAKPVPGTAGAPERESAGRTA</sequence>
<evidence type="ECO:0000313" key="9">
    <source>
        <dbReference type="Proteomes" id="UP001596380"/>
    </source>
</evidence>
<protein>
    <submittedName>
        <fullName evidence="8">DUF3817 domain-containing protein</fullName>
    </submittedName>
</protein>
<keyword evidence="3 6" id="KW-0812">Transmembrane</keyword>
<dbReference type="EMBL" id="JBHSXS010000063">
    <property type="protein sequence ID" value="MFC6886953.1"/>
    <property type="molecule type" value="Genomic_DNA"/>
</dbReference>
<dbReference type="PANTHER" id="PTHR40077:SF2">
    <property type="entry name" value="MEMBRANE PROTEIN"/>
    <property type="match status" value="1"/>
</dbReference>
<dbReference type="InterPro" id="IPR023845">
    <property type="entry name" value="DUF3817_TM"/>
</dbReference>
<keyword evidence="4 6" id="KW-1133">Transmembrane helix</keyword>
<comment type="subcellular location">
    <subcellularLocation>
        <location evidence="1">Cell membrane</location>
        <topology evidence="1">Multi-pass membrane protein</topology>
    </subcellularLocation>
</comment>
<comment type="caution">
    <text evidence="8">The sequence shown here is derived from an EMBL/GenBank/DDBJ whole genome shotgun (WGS) entry which is preliminary data.</text>
</comment>